<evidence type="ECO:0000313" key="5">
    <source>
        <dbReference type="EMBL" id="SFN61800.1"/>
    </source>
</evidence>
<protein>
    <submittedName>
        <fullName evidence="5">Enoyl-CoA hydratase/carnithine racemase</fullName>
    </submittedName>
</protein>
<gene>
    <name evidence="5" type="ORF">SAMN05216219_1462</name>
</gene>
<organism evidence="5 6">
    <name type="scientific">Mycetocola miduiensis</name>
    <dbReference type="NCBI Taxonomy" id="995034"/>
    <lineage>
        <taxon>Bacteria</taxon>
        <taxon>Bacillati</taxon>
        <taxon>Actinomycetota</taxon>
        <taxon>Actinomycetes</taxon>
        <taxon>Micrococcales</taxon>
        <taxon>Microbacteriaceae</taxon>
        <taxon>Mycetocola</taxon>
    </lineage>
</organism>
<name>A0A1I5AHF6_9MICO</name>
<dbReference type="Gene3D" id="3.90.226.10">
    <property type="entry name" value="2-enoyl-CoA Hydratase, Chain A, domain 1"/>
    <property type="match status" value="1"/>
</dbReference>
<evidence type="ECO:0000256" key="1">
    <source>
        <dbReference type="ARBA" id="ARBA00005254"/>
    </source>
</evidence>
<evidence type="ECO:0000256" key="4">
    <source>
        <dbReference type="ARBA" id="ARBA00023717"/>
    </source>
</evidence>
<dbReference type="PANTHER" id="PTHR11941:SF54">
    <property type="entry name" value="ENOYL-COA HYDRATASE, MITOCHONDRIAL"/>
    <property type="match status" value="1"/>
</dbReference>
<dbReference type="AlphaFoldDB" id="A0A1I5AHF6"/>
<dbReference type="EMBL" id="FOVM01000003">
    <property type="protein sequence ID" value="SFN61800.1"/>
    <property type="molecule type" value="Genomic_DNA"/>
</dbReference>
<comment type="catalytic activity">
    <reaction evidence="4">
        <text>a 4-saturated-(3S)-3-hydroxyacyl-CoA = a (3E)-enoyl-CoA + H2O</text>
        <dbReference type="Rhea" id="RHEA:20724"/>
        <dbReference type="ChEBI" id="CHEBI:15377"/>
        <dbReference type="ChEBI" id="CHEBI:58521"/>
        <dbReference type="ChEBI" id="CHEBI:137480"/>
        <dbReference type="EC" id="4.2.1.17"/>
    </reaction>
</comment>
<keyword evidence="6" id="KW-1185">Reference proteome</keyword>
<dbReference type="PANTHER" id="PTHR11941">
    <property type="entry name" value="ENOYL-COA HYDRATASE-RELATED"/>
    <property type="match status" value="1"/>
</dbReference>
<dbReference type="CDD" id="cd06558">
    <property type="entry name" value="crotonase-like"/>
    <property type="match status" value="1"/>
</dbReference>
<dbReference type="InterPro" id="IPR001753">
    <property type="entry name" value="Enoyl-CoA_hydra/iso"/>
</dbReference>
<dbReference type="InterPro" id="IPR029045">
    <property type="entry name" value="ClpP/crotonase-like_dom_sf"/>
</dbReference>
<accession>A0A1I5AHF6</accession>
<evidence type="ECO:0000313" key="6">
    <source>
        <dbReference type="Proteomes" id="UP000198867"/>
    </source>
</evidence>
<dbReference type="GO" id="GO:0004300">
    <property type="term" value="F:enoyl-CoA hydratase activity"/>
    <property type="evidence" value="ECO:0007669"/>
    <property type="project" value="UniProtKB-EC"/>
</dbReference>
<keyword evidence="2" id="KW-0456">Lyase</keyword>
<dbReference type="RefSeq" id="WP_090710095.1">
    <property type="nucleotide sequence ID" value="NZ_FOVM01000003.1"/>
</dbReference>
<dbReference type="Pfam" id="PF00378">
    <property type="entry name" value="ECH_1"/>
    <property type="match status" value="1"/>
</dbReference>
<evidence type="ECO:0000256" key="3">
    <source>
        <dbReference type="ARBA" id="ARBA00023709"/>
    </source>
</evidence>
<evidence type="ECO:0000256" key="2">
    <source>
        <dbReference type="ARBA" id="ARBA00023239"/>
    </source>
</evidence>
<dbReference type="Gene3D" id="1.10.12.10">
    <property type="entry name" value="Lyase 2-enoyl-coa Hydratase, Chain A, domain 2"/>
    <property type="match status" value="1"/>
</dbReference>
<comment type="catalytic activity">
    <reaction evidence="3">
        <text>a (3S)-3-hydroxyacyl-CoA = a (2E)-enoyl-CoA + H2O</text>
        <dbReference type="Rhea" id="RHEA:16105"/>
        <dbReference type="ChEBI" id="CHEBI:15377"/>
        <dbReference type="ChEBI" id="CHEBI:57318"/>
        <dbReference type="ChEBI" id="CHEBI:58856"/>
        <dbReference type="EC" id="4.2.1.17"/>
    </reaction>
</comment>
<dbReference type="GO" id="GO:0006635">
    <property type="term" value="P:fatty acid beta-oxidation"/>
    <property type="evidence" value="ECO:0007669"/>
    <property type="project" value="TreeGrafter"/>
</dbReference>
<dbReference type="STRING" id="995034.SAMN05216219_1462"/>
<sequence length="257" mass="27210">MTGEVIVERDGEVVTITLSNPGRRNAISLDMYDVVERECIAVNEDSSVRALVLRGADGAFAGGTDISHFAGFASGEDGVAYEARISQVLSAIRHVQVPVISVVDGPCVGGGFVIAALSDLVLCTPGARFGSPIAYTIGNSIAPTSIARLWWHLGRRLTSEVLITGRLLTADEALAAGFVNAVLDPAGLEMRLADILAKIATAAPASLRSFKEFERRIDASLATIVSDDVFDEVYGSGDFHEGVTAFLQRRPPQYSGT</sequence>
<proteinExistence type="inferred from homology"/>
<dbReference type="SUPFAM" id="SSF52096">
    <property type="entry name" value="ClpP/crotonase"/>
    <property type="match status" value="1"/>
</dbReference>
<dbReference type="Proteomes" id="UP000198867">
    <property type="component" value="Unassembled WGS sequence"/>
</dbReference>
<dbReference type="OrthoDB" id="4608673at2"/>
<reference evidence="6" key="1">
    <citation type="submission" date="2016-10" db="EMBL/GenBank/DDBJ databases">
        <authorList>
            <person name="Varghese N."/>
            <person name="Submissions S."/>
        </authorList>
    </citation>
    <scope>NUCLEOTIDE SEQUENCE [LARGE SCALE GENOMIC DNA]</scope>
    <source>
        <strain evidence="6">CGMCC 1.11101</strain>
    </source>
</reference>
<dbReference type="InterPro" id="IPR014748">
    <property type="entry name" value="Enoyl-CoA_hydra_C"/>
</dbReference>
<comment type="similarity">
    <text evidence="1">Belongs to the enoyl-CoA hydratase/isomerase family.</text>
</comment>